<keyword evidence="12 15" id="KW-0648">Protein biosynthesis</keyword>
<evidence type="ECO:0000259" key="18">
    <source>
        <dbReference type="PROSITE" id="PS51447"/>
    </source>
</evidence>
<dbReference type="PANTHER" id="PTHR10947">
    <property type="entry name" value="PHENYLALANYL-TRNA SYNTHETASE BETA CHAIN AND LEUCINE-RICH REPEAT-CONTAINING PROTEIN 47"/>
    <property type="match status" value="1"/>
</dbReference>
<dbReference type="Gene3D" id="3.50.40.10">
    <property type="entry name" value="Phenylalanyl-trna Synthetase, Chain B, domain 3"/>
    <property type="match status" value="1"/>
</dbReference>
<dbReference type="SUPFAM" id="SSF46955">
    <property type="entry name" value="Putative DNA-binding domain"/>
    <property type="match status" value="1"/>
</dbReference>
<feature type="domain" description="B5" evidence="19">
    <location>
        <begin position="407"/>
        <end position="487"/>
    </location>
</feature>
<dbReference type="SMART" id="SM00896">
    <property type="entry name" value="FDX-ACB"/>
    <property type="match status" value="1"/>
</dbReference>
<dbReference type="InterPro" id="IPR002547">
    <property type="entry name" value="tRNA-bd_dom"/>
</dbReference>
<evidence type="ECO:0000256" key="7">
    <source>
        <dbReference type="ARBA" id="ARBA00022723"/>
    </source>
</evidence>
<keyword evidence="21" id="KW-1185">Reference proteome</keyword>
<dbReference type="SUPFAM" id="SSF54991">
    <property type="entry name" value="Anticodon-binding domain of PheRS"/>
    <property type="match status" value="1"/>
</dbReference>
<dbReference type="SMART" id="SM00873">
    <property type="entry name" value="B3_4"/>
    <property type="match status" value="1"/>
</dbReference>
<dbReference type="GO" id="GO:0000049">
    <property type="term" value="F:tRNA binding"/>
    <property type="evidence" value="ECO:0007669"/>
    <property type="project" value="UniProtKB-UniRule"/>
</dbReference>
<sequence>MRIPVSWLAEHLELAEDTSAETLAEAFVRIGLEVEEVTHLSTVRGPLVVGRVAEIEELTEFKKPIRYCRVEVGGTPDAPDSRNIICGATNFSEGALVVVALPGTVLPGEFEITARKTYGRRSEGMICSTKELGVGEDHDGILVLPPGSADPGTDATGVVGLDDAVIELAITPDRGYCFSVRGLARELSNALDVPYRDPAARSVPVEERSSRTVEIRDASACSRFVFRRVSGVDPTAPTPWWMRRRLALAGIRSLSLAVDVTNYVMLELGQPLHAWDAAKLAGDVVVRRATAGEKLTTLDGVERVLDPDDVVICDDSGPVSLAGVMGGATTEIGADSHDVLLEAANWDPASIARAIRRHKLPSEAGKRFERGVDPAVAPVATERAAQLLARFGDGTIEAGRTDVGEPSAPAPVTMPLALPDKVAGVHYERGVTARRLNQIGCGIEVSTSDSGVGLVTATPPSWRPDLTQPADLVEEVLRLEGYHTIPSVLPSAPGGRGLEETQLRRRAVSRALAHDGYVEVLPFPFTGQDTLDKLGLADDDPRRRTLSVLNGLETERSVLASTLLPGLLETLQRNVARGQRDLALFHLGQVVLAEEEPPEVPEVGVTERPSDEQIAALHAALPAQPTHVAAVLAGRREQPGWWGKGRDASWADAIQAARTVAEAAGVELTIAADDLAPWHPGRCARFQVGETVVGYAGELHPKVVEALGLPKRTCAMELDLDAVPLTDERPAPQVSAYPPVLLDVALVVDESVPASDLAEVVRSGGGALLEDVRLFDVYAGERVGAGKKSLAFALRLRAPDRTLTQDEAIEARDAAIDAAKKHFDATLRA</sequence>
<dbReference type="Pfam" id="PF03483">
    <property type="entry name" value="B3_4"/>
    <property type="match status" value="1"/>
</dbReference>
<evidence type="ECO:0000256" key="5">
    <source>
        <dbReference type="ARBA" id="ARBA00022555"/>
    </source>
</evidence>
<dbReference type="InterPro" id="IPR045864">
    <property type="entry name" value="aa-tRNA-synth_II/BPL/LPL"/>
</dbReference>
<dbReference type="GO" id="GO:0005524">
    <property type="term" value="F:ATP binding"/>
    <property type="evidence" value="ECO:0007669"/>
    <property type="project" value="UniProtKB-UniRule"/>
</dbReference>
<evidence type="ECO:0000259" key="17">
    <source>
        <dbReference type="PROSITE" id="PS50886"/>
    </source>
</evidence>
<comment type="catalytic activity">
    <reaction evidence="14 15">
        <text>tRNA(Phe) + L-phenylalanine + ATP = L-phenylalanyl-tRNA(Phe) + AMP + diphosphate + H(+)</text>
        <dbReference type="Rhea" id="RHEA:19413"/>
        <dbReference type="Rhea" id="RHEA-COMP:9668"/>
        <dbReference type="Rhea" id="RHEA-COMP:9699"/>
        <dbReference type="ChEBI" id="CHEBI:15378"/>
        <dbReference type="ChEBI" id="CHEBI:30616"/>
        <dbReference type="ChEBI" id="CHEBI:33019"/>
        <dbReference type="ChEBI" id="CHEBI:58095"/>
        <dbReference type="ChEBI" id="CHEBI:78442"/>
        <dbReference type="ChEBI" id="CHEBI:78531"/>
        <dbReference type="ChEBI" id="CHEBI:456215"/>
        <dbReference type="EC" id="6.1.1.20"/>
    </reaction>
</comment>
<dbReference type="Pfam" id="PF17759">
    <property type="entry name" value="tRNA_synthFbeta"/>
    <property type="match status" value="1"/>
</dbReference>
<dbReference type="SUPFAM" id="SSF55681">
    <property type="entry name" value="Class II aaRS and biotin synthetases"/>
    <property type="match status" value="1"/>
</dbReference>
<dbReference type="Gene3D" id="3.30.70.380">
    <property type="entry name" value="Ferrodoxin-fold anticodon-binding domain"/>
    <property type="match status" value="1"/>
</dbReference>
<gene>
    <name evidence="15" type="primary">pheT</name>
    <name evidence="20" type="ORF">DFQ14_11674</name>
</gene>
<dbReference type="InterPro" id="IPR036690">
    <property type="entry name" value="Fdx_antiC-bd_sf"/>
</dbReference>
<feature type="binding site" evidence="15">
    <location>
        <position position="474"/>
    </location>
    <ligand>
        <name>Mg(2+)</name>
        <dbReference type="ChEBI" id="CHEBI:18420"/>
        <note>shared with alpha subunit</note>
    </ligand>
</feature>
<dbReference type="InterPro" id="IPR012340">
    <property type="entry name" value="NA-bd_OB-fold"/>
</dbReference>
<dbReference type="Gene3D" id="2.40.50.140">
    <property type="entry name" value="Nucleic acid-binding proteins"/>
    <property type="match status" value="1"/>
</dbReference>
<dbReference type="InterPro" id="IPR041616">
    <property type="entry name" value="PheRS_beta_core"/>
</dbReference>
<keyword evidence="5 16" id="KW-0820">tRNA-binding</keyword>
<protein>
    <recommendedName>
        <fullName evidence="15">Phenylalanine--tRNA ligase beta subunit</fullName>
        <ecNumber evidence="15">6.1.1.20</ecNumber>
    </recommendedName>
    <alternativeName>
        <fullName evidence="15">Phenylalanyl-tRNA synthetase beta subunit</fullName>
        <shortName evidence="15">PheRS</shortName>
    </alternativeName>
</protein>
<dbReference type="EMBL" id="QPJC01000016">
    <property type="protein sequence ID" value="RCW39589.1"/>
    <property type="molecule type" value="Genomic_DNA"/>
</dbReference>
<evidence type="ECO:0000256" key="16">
    <source>
        <dbReference type="PROSITE-ProRule" id="PRU00209"/>
    </source>
</evidence>
<dbReference type="InterPro" id="IPR009061">
    <property type="entry name" value="DNA-bd_dom_put_sf"/>
</dbReference>
<dbReference type="InterPro" id="IPR020825">
    <property type="entry name" value="Phe-tRNA_synthase-like_B3/B4"/>
</dbReference>
<dbReference type="FunFam" id="3.30.930.10:FF:000130">
    <property type="entry name" value="Phenylalanine--tRNA ligase beta subunit"/>
    <property type="match status" value="1"/>
</dbReference>
<dbReference type="InterPro" id="IPR005147">
    <property type="entry name" value="tRNA_synthase_B5-dom"/>
</dbReference>
<dbReference type="EC" id="6.1.1.20" evidence="15"/>
<evidence type="ECO:0000259" key="19">
    <source>
        <dbReference type="PROSITE" id="PS51483"/>
    </source>
</evidence>
<comment type="caution">
    <text evidence="20">The sequence shown here is derived from an EMBL/GenBank/DDBJ whole genome shotgun (WGS) entry which is preliminary data.</text>
</comment>
<dbReference type="InterPro" id="IPR005146">
    <property type="entry name" value="B3/B4_tRNA-bd"/>
</dbReference>
<dbReference type="SMART" id="SM00874">
    <property type="entry name" value="B5"/>
    <property type="match status" value="1"/>
</dbReference>
<dbReference type="FunFam" id="3.30.70.380:FF:000001">
    <property type="entry name" value="Phenylalanine--tRNA ligase beta subunit"/>
    <property type="match status" value="1"/>
</dbReference>
<dbReference type="InterPro" id="IPR005121">
    <property type="entry name" value="Fdx_antiC-bd"/>
</dbReference>
<feature type="domain" description="FDX-ACB" evidence="18">
    <location>
        <begin position="735"/>
        <end position="828"/>
    </location>
</feature>
<reference evidence="20 21" key="1">
    <citation type="submission" date="2018-07" db="EMBL/GenBank/DDBJ databases">
        <title>Genomic Encyclopedia of Type Strains, Phase III (KMG-III): the genomes of soil and plant-associated and newly described type strains.</title>
        <authorList>
            <person name="Whitman W."/>
        </authorList>
    </citation>
    <scope>NUCLEOTIDE SEQUENCE [LARGE SCALE GENOMIC DNA]</scope>
    <source>
        <strain evidence="20 21">CECT 8575</strain>
    </source>
</reference>
<dbReference type="AlphaFoldDB" id="A0A368VEG7"/>
<dbReference type="NCBIfam" id="TIGR00472">
    <property type="entry name" value="pheT_bact"/>
    <property type="match status" value="1"/>
</dbReference>
<evidence type="ECO:0000256" key="9">
    <source>
        <dbReference type="ARBA" id="ARBA00022840"/>
    </source>
</evidence>
<evidence type="ECO:0000256" key="10">
    <source>
        <dbReference type="ARBA" id="ARBA00022842"/>
    </source>
</evidence>
<dbReference type="SUPFAM" id="SSF50249">
    <property type="entry name" value="Nucleic acid-binding proteins"/>
    <property type="match status" value="1"/>
</dbReference>
<feature type="binding site" evidence="15">
    <location>
        <position position="471"/>
    </location>
    <ligand>
        <name>Mg(2+)</name>
        <dbReference type="ChEBI" id="CHEBI:18420"/>
        <note>shared with alpha subunit</note>
    </ligand>
</feature>
<dbReference type="InterPro" id="IPR033714">
    <property type="entry name" value="tRNA_bind_bactPheRS"/>
</dbReference>
<keyword evidence="10 15" id="KW-0460">Magnesium</keyword>
<evidence type="ECO:0000256" key="2">
    <source>
        <dbReference type="ARBA" id="ARBA00008653"/>
    </source>
</evidence>
<dbReference type="PROSITE" id="PS51447">
    <property type="entry name" value="FDX_ACB"/>
    <property type="match status" value="1"/>
</dbReference>
<dbReference type="InterPro" id="IPR045060">
    <property type="entry name" value="Phe-tRNA-ligase_IIc_bsu"/>
</dbReference>
<evidence type="ECO:0000256" key="15">
    <source>
        <dbReference type="HAMAP-Rule" id="MF_00283"/>
    </source>
</evidence>
<dbReference type="Gene3D" id="3.30.930.10">
    <property type="entry name" value="Bira Bifunctional Protein, Domain 2"/>
    <property type="match status" value="1"/>
</dbReference>
<dbReference type="Gene3D" id="3.30.56.10">
    <property type="match status" value="2"/>
</dbReference>
<keyword evidence="7 15" id="KW-0479">Metal-binding</keyword>
<dbReference type="Pfam" id="PF03147">
    <property type="entry name" value="FDX-ACB"/>
    <property type="match status" value="1"/>
</dbReference>
<evidence type="ECO:0000256" key="12">
    <source>
        <dbReference type="ARBA" id="ARBA00022917"/>
    </source>
</evidence>
<proteinExistence type="inferred from homology"/>
<dbReference type="Proteomes" id="UP000253495">
    <property type="component" value="Unassembled WGS sequence"/>
</dbReference>
<organism evidence="20 21">
    <name type="scientific">Halopolyspora algeriensis</name>
    <dbReference type="NCBI Taxonomy" id="1500506"/>
    <lineage>
        <taxon>Bacteria</taxon>
        <taxon>Bacillati</taxon>
        <taxon>Actinomycetota</taxon>
        <taxon>Actinomycetes</taxon>
        <taxon>Actinomycetes incertae sedis</taxon>
        <taxon>Halopolyspora</taxon>
    </lineage>
</organism>
<dbReference type="SUPFAM" id="SSF56037">
    <property type="entry name" value="PheT/TilS domain"/>
    <property type="match status" value="1"/>
</dbReference>
<dbReference type="CDD" id="cd02796">
    <property type="entry name" value="tRNA_bind_bactPheRS"/>
    <property type="match status" value="1"/>
</dbReference>
<keyword evidence="6 15" id="KW-0436">Ligase</keyword>
<dbReference type="GO" id="GO:0000287">
    <property type="term" value="F:magnesium ion binding"/>
    <property type="evidence" value="ECO:0007669"/>
    <property type="project" value="UniProtKB-UniRule"/>
</dbReference>
<keyword evidence="9 15" id="KW-0067">ATP-binding</keyword>
<dbReference type="PROSITE" id="PS50886">
    <property type="entry name" value="TRBD"/>
    <property type="match status" value="1"/>
</dbReference>
<dbReference type="PROSITE" id="PS51483">
    <property type="entry name" value="B5"/>
    <property type="match status" value="1"/>
</dbReference>
<dbReference type="GO" id="GO:0006432">
    <property type="term" value="P:phenylalanyl-tRNA aminoacylation"/>
    <property type="evidence" value="ECO:0007669"/>
    <property type="project" value="UniProtKB-UniRule"/>
</dbReference>
<keyword evidence="4 15" id="KW-0963">Cytoplasm</keyword>
<evidence type="ECO:0000256" key="14">
    <source>
        <dbReference type="ARBA" id="ARBA00049255"/>
    </source>
</evidence>
<evidence type="ECO:0000313" key="20">
    <source>
        <dbReference type="EMBL" id="RCW39589.1"/>
    </source>
</evidence>
<evidence type="ECO:0000256" key="4">
    <source>
        <dbReference type="ARBA" id="ARBA00022490"/>
    </source>
</evidence>
<evidence type="ECO:0000256" key="1">
    <source>
        <dbReference type="ARBA" id="ARBA00004496"/>
    </source>
</evidence>
<dbReference type="GO" id="GO:0009328">
    <property type="term" value="C:phenylalanine-tRNA ligase complex"/>
    <property type="evidence" value="ECO:0007669"/>
    <property type="project" value="TreeGrafter"/>
</dbReference>
<evidence type="ECO:0000313" key="21">
    <source>
        <dbReference type="Proteomes" id="UP000253495"/>
    </source>
</evidence>
<comment type="subunit">
    <text evidence="3 15">Tetramer of two alpha and two beta subunits.</text>
</comment>
<keyword evidence="13 15" id="KW-0030">Aminoacyl-tRNA synthetase</keyword>
<name>A0A368VEG7_9ACTN</name>
<dbReference type="RefSeq" id="WP_114454798.1">
    <property type="nucleotide sequence ID" value="NZ_QPJC01000016.1"/>
</dbReference>
<dbReference type="FunFam" id="2.40.50.140:FF:000045">
    <property type="entry name" value="Phenylalanine--tRNA ligase beta subunit"/>
    <property type="match status" value="1"/>
</dbReference>
<evidence type="ECO:0000256" key="13">
    <source>
        <dbReference type="ARBA" id="ARBA00023146"/>
    </source>
</evidence>
<evidence type="ECO:0000256" key="8">
    <source>
        <dbReference type="ARBA" id="ARBA00022741"/>
    </source>
</evidence>
<comment type="subcellular location">
    <subcellularLocation>
        <location evidence="1 15">Cytoplasm</location>
    </subcellularLocation>
</comment>
<keyword evidence="8 15" id="KW-0547">Nucleotide-binding</keyword>
<feature type="binding site" evidence="15">
    <location>
        <position position="465"/>
    </location>
    <ligand>
        <name>Mg(2+)</name>
        <dbReference type="ChEBI" id="CHEBI:18420"/>
        <note>shared with alpha subunit</note>
    </ligand>
</feature>
<dbReference type="GO" id="GO:0004826">
    <property type="term" value="F:phenylalanine-tRNA ligase activity"/>
    <property type="evidence" value="ECO:0007669"/>
    <property type="project" value="UniProtKB-UniRule"/>
</dbReference>
<dbReference type="HAMAP" id="MF_00283">
    <property type="entry name" value="Phe_tRNA_synth_beta1"/>
    <property type="match status" value="1"/>
</dbReference>
<evidence type="ECO:0000256" key="6">
    <source>
        <dbReference type="ARBA" id="ARBA00022598"/>
    </source>
</evidence>
<dbReference type="Pfam" id="PF01588">
    <property type="entry name" value="tRNA_bind"/>
    <property type="match status" value="1"/>
</dbReference>
<keyword evidence="11 16" id="KW-0694">RNA-binding</keyword>
<feature type="binding site" evidence="15">
    <location>
        <position position="475"/>
    </location>
    <ligand>
        <name>Mg(2+)</name>
        <dbReference type="ChEBI" id="CHEBI:18420"/>
        <note>shared with alpha subunit</note>
    </ligand>
</feature>
<dbReference type="PANTHER" id="PTHR10947:SF0">
    <property type="entry name" value="PHENYLALANINE--TRNA LIGASE BETA SUBUNIT"/>
    <property type="match status" value="1"/>
</dbReference>
<dbReference type="OrthoDB" id="9805455at2"/>
<evidence type="ECO:0000256" key="3">
    <source>
        <dbReference type="ARBA" id="ARBA00011209"/>
    </source>
</evidence>
<dbReference type="InterPro" id="IPR004532">
    <property type="entry name" value="Phe-tRNA-ligase_IIc_bsu_bact"/>
</dbReference>
<comment type="similarity">
    <text evidence="2 15">Belongs to the phenylalanyl-tRNA synthetase beta subunit family. Type 1 subfamily.</text>
</comment>
<dbReference type="Pfam" id="PF03484">
    <property type="entry name" value="B5"/>
    <property type="match status" value="1"/>
</dbReference>
<dbReference type="CDD" id="cd00769">
    <property type="entry name" value="PheRS_beta_core"/>
    <property type="match status" value="1"/>
</dbReference>
<feature type="domain" description="TRNA-binding" evidence="17">
    <location>
        <begin position="41"/>
        <end position="156"/>
    </location>
</feature>
<comment type="cofactor">
    <cofactor evidence="15">
        <name>Mg(2+)</name>
        <dbReference type="ChEBI" id="CHEBI:18420"/>
    </cofactor>
    <text evidence="15">Binds 2 magnesium ions per tetramer.</text>
</comment>
<evidence type="ECO:0000256" key="11">
    <source>
        <dbReference type="ARBA" id="ARBA00022884"/>
    </source>
</evidence>
<accession>A0A368VEG7</accession>